<dbReference type="Pfam" id="PF05990">
    <property type="entry name" value="DUF900"/>
    <property type="match status" value="1"/>
</dbReference>
<organism evidence="1 2">
    <name type="scientific">Pontivivens nitratireducens</name>
    <dbReference type="NCBI Taxonomy" id="2758038"/>
    <lineage>
        <taxon>Bacteria</taxon>
        <taxon>Pseudomonadati</taxon>
        <taxon>Pseudomonadota</taxon>
        <taxon>Alphaproteobacteria</taxon>
        <taxon>Rhodobacterales</taxon>
        <taxon>Paracoccaceae</taxon>
        <taxon>Pontivivens</taxon>
    </lineage>
</organism>
<name>A0A6G7VKU3_9RHOB</name>
<gene>
    <name evidence="1" type="ORF">G8E03_06605</name>
</gene>
<dbReference type="EMBL" id="CP049811">
    <property type="protein sequence ID" value="QIK40468.1"/>
    <property type="molecule type" value="Genomic_DNA"/>
</dbReference>
<accession>A0A6G7VKU3</accession>
<dbReference type="Proteomes" id="UP000500791">
    <property type="component" value="Chromosome"/>
</dbReference>
<dbReference type="PANTHER" id="PTHR36513">
    <property type="entry name" value="ABC TRANSMEMBRANE TYPE-1 DOMAIN-CONTAINING PROTEIN"/>
    <property type="match status" value="1"/>
</dbReference>
<keyword evidence="1" id="KW-0378">Hydrolase</keyword>
<dbReference type="Gene3D" id="3.40.50.1820">
    <property type="entry name" value="alpha/beta hydrolase"/>
    <property type="match status" value="1"/>
</dbReference>
<dbReference type="InterPro" id="IPR029058">
    <property type="entry name" value="AB_hydrolase_fold"/>
</dbReference>
<keyword evidence="2" id="KW-1185">Reference proteome</keyword>
<proteinExistence type="predicted"/>
<dbReference type="GO" id="GO:0016787">
    <property type="term" value="F:hydrolase activity"/>
    <property type="evidence" value="ECO:0007669"/>
    <property type="project" value="UniProtKB-KW"/>
</dbReference>
<sequence length="389" mass="41830">MQLRIRDADTYCTRWQCCTCAYTNLSPNHPPERGCPVNISLCDRRRFLTLAGAAALTGCTPRGSFSVAPQSDVAAGIQELLVATARVADPAPIAYGKARAEEMEFARLAISIPPTHQPGKIEWPPVRFVDPARHFALTSADTMPDIDALIQAARTAAAQSDEETVLFVHGYNNNFAEAAYRHAQIAWDYEMRGPQIHFAWPSAGDPLEYAYDRDSVLIARDALATLLTALLKEDGLKVSLVGHSMGCHLIMESLRQIALSGGRDMLDNLASIALISPDIDLDLFRSQIRALGEPPQPFIVAVARNDRLLLLSSGISGGAEKLGSVEDLDQLDELGVSTIDMTGLGNRGGNHFLPGTSPAAIALIKGLRDIEPIPSNSLSVGPVSITLGN</sequence>
<reference evidence="1 2" key="1">
    <citation type="submission" date="2020-03" db="EMBL/GenBank/DDBJ databases">
        <title>Complete genome sequence of Monaibacterium sp. ALG8 with diverse plasmids.</title>
        <authorList>
            <person name="Sun C."/>
        </authorList>
    </citation>
    <scope>NUCLEOTIDE SEQUENCE [LARGE SCALE GENOMIC DNA]</scope>
    <source>
        <strain evidence="1 2">ALG8</strain>
    </source>
</reference>
<dbReference type="KEGG" id="mon:G8E03_06605"/>
<dbReference type="InterPro" id="IPR010297">
    <property type="entry name" value="DUF900_hydrolase"/>
</dbReference>
<evidence type="ECO:0000313" key="2">
    <source>
        <dbReference type="Proteomes" id="UP000500791"/>
    </source>
</evidence>
<evidence type="ECO:0000313" key="1">
    <source>
        <dbReference type="EMBL" id="QIK40468.1"/>
    </source>
</evidence>
<dbReference type="AlphaFoldDB" id="A0A6G7VKU3"/>
<protein>
    <submittedName>
        <fullName evidence="1">Alpha/beta fold hydrolase</fullName>
    </submittedName>
</protein>
<dbReference type="PANTHER" id="PTHR36513:SF1">
    <property type="entry name" value="TRANSMEMBRANE PROTEIN"/>
    <property type="match status" value="1"/>
</dbReference>
<dbReference type="SUPFAM" id="SSF53474">
    <property type="entry name" value="alpha/beta-Hydrolases"/>
    <property type="match status" value="1"/>
</dbReference>